<comment type="subcellular location">
    <subcellularLocation>
        <location evidence="1">Membrane</location>
        <topology evidence="1">Multi-pass membrane protein</topology>
    </subcellularLocation>
</comment>
<reference evidence="7" key="2">
    <citation type="submission" date="2019-12" db="EMBL/GenBank/DDBJ databases">
        <title>SpeciesPrimer: A bioinformatics pipeline dedicated to the design of qPCR primers for the quantification of bacterial species.</title>
        <authorList>
            <person name="Dreier M."/>
            <person name="Berthoud H."/>
            <person name="Shani N."/>
            <person name="Wechsler D."/>
            <person name="Junier P."/>
        </authorList>
    </citation>
    <scope>NUCLEOTIDE SEQUENCE</scope>
    <source>
        <strain evidence="7">FAM13073</strain>
    </source>
</reference>
<reference evidence="7" key="1">
    <citation type="submission" date="2019-10" db="EMBL/GenBank/DDBJ databases">
        <authorList>
            <person name="Irmler S."/>
            <person name="Berthoud H."/>
            <person name="Roetschi A."/>
            <person name="Arias E."/>
            <person name="Shani N."/>
            <person name="Wuethrich D."/>
            <person name="Bruggmann R."/>
        </authorList>
    </citation>
    <scope>NUCLEOTIDE SEQUENCE</scope>
    <source>
        <strain evidence="7">FAM13073</strain>
    </source>
</reference>
<feature type="transmembrane region" description="Helical" evidence="5">
    <location>
        <begin position="12"/>
        <end position="31"/>
    </location>
</feature>
<dbReference type="PANTHER" id="PTHR43077">
    <property type="entry name" value="TRANSPORT PERMEASE YVFS-RELATED"/>
    <property type="match status" value="1"/>
</dbReference>
<evidence type="ECO:0000313" key="7">
    <source>
        <dbReference type="EMBL" id="KAF0413875.1"/>
    </source>
</evidence>
<dbReference type="RefSeq" id="WP_141822356.1">
    <property type="nucleotide sequence ID" value="NZ_CP023655.1"/>
</dbReference>
<keyword evidence="3 5" id="KW-1133">Transmembrane helix</keyword>
<keyword evidence="2 5" id="KW-0812">Transmembrane</keyword>
<evidence type="ECO:0000259" key="6">
    <source>
        <dbReference type="Pfam" id="PF12698"/>
    </source>
</evidence>
<feature type="transmembrane region" description="Helical" evidence="5">
    <location>
        <begin position="308"/>
        <end position="329"/>
    </location>
</feature>
<reference evidence="9" key="3">
    <citation type="submission" date="2020-03" db="EMBL/GenBank/DDBJ databases">
        <title>SpeciesPrimer: A bioinformatics pipeline dedicated to the design of qPCR primers for the quantification of bacterial species.</title>
        <authorList>
            <person name="Dreier M."/>
            <person name="Berthoud H."/>
            <person name="Shani N."/>
            <person name="Wechsler D."/>
            <person name="Junier P."/>
        </authorList>
    </citation>
    <scope>NUCLEOTIDE SEQUENCE [LARGE SCALE GENOMIC DNA]</scope>
    <source>
        <strain evidence="9">FAM13073</strain>
    </source>
</reference>
<evidence type="ECO:0000313" key="8">
    <source>
        <dbReference type="EMBL" id="MBF7127165.1"/>
    </source>
</evidence>
<evidence type="ECO:0000313" key="10">
    <source>
        <dbReference type="Proteomes" id="UP000743107"/>
    </source>
</evidence>
<dbReference type="PANTHER" id="PTHR43077:SF10">
    <property type="entry name" value="TRANSPORT PERMEASE PROTEIN"/>
    <property type="match status" value="1"/>
</dbReference>
<proteinExistence type="predicted"/>
<sequence>MKFKNFIFSKLALIAIIFALIYQFIMTIVYIPGYESFDDHLDQLRVAVIKSDDQRDFQNDFVKKLKQGNNSPHVVTLTSKKAQKQVKNKKIVMAIKLPENVANNIRNNRAMHIKYYINPSSNQTISKVVSVIESKSENSLNQTLTQKQNVANVVTANVKANGTKEIEATVKASIAKNPALMESPDKVAEIKSAATKKVVKIATANANSQIKQSVVSSSEVKLPSSTLKFSENLGAMFLSLGCFISVMTASMLLLAEFKVAIRKQTSKWKAFLFYELTFIVISIVSPIISILTFKIITGITTNQALLLLGQHMLLTLISSQIVSIPAFLFGQAALMINLPLALVQTIISGAIMPVNLLPDVYQFLANILPLPANYDIDIDILTKVDTSITNNEITLGLILLITFIILILVMAVRKFKKEAEENIEINSIG</sequence>
<reference evidence="8" key="4">
    <citation type="submission" date="2020-11" db="EMBL/GenBank/DDBJ databases">
        <title>Antibiotic susceptibility profiles of Pediococcus pentosaceus from various origins and their implications for the safety assessment of strains with food-technology applications.</title>
        <authorList>
            <person name="Shani N."/>
            <person name="Oberhaensli S."/>
            <person name="Arias E."/>
        </authorList>
    </citation>
    <scope>NUCLEOTIDE SEQUENCE</scope>
    <source>
        <strain evidence="8">FAM 19164</strain>
    </source>
</reference>
<evidence type="ECO:0000256" key="3">
    <source>
        <dbReference type="ARBA" id="ARBA00022989"/>
    </source>
</evidence>
<dbReference type="Proteomes" id="UP000472573">
    <property type="component" value="Unassembled WGS sequence"/>
</dbReference>
<keyword evidence="9" id="KW-1185">Reference proteome</keyword>
<dbReference type="EMBL" id="JADOFV010000002">
    <property type="protein sequence ID" value="MBF7127165.1"/>
    <property type="molecule type" value="Genomic_DNA"/>
</dbReference>
<keyword evidence="4 5" id="KW-0472">Membrane</keyword>
<protein>
    <submittedName>
        <fullName evidence="8">ABC transporter permease</fullName>
    </submittedName>
</protein>
<dbReference type="InterPro" id="IPR013525">
    <property type="entry name" value="ABC2_TM"/>
</dbReference>
<dbReference type="InterPro" id="IPR051328">
    <property type="entry name" value="T7SS_ABC-Transporter"/>
</dbReference>
<dbReference type="GO" id="GO:0140359">
    <property type="term" value="F:ABC-type transporter activity"/>
    <property type="evidence" value="ECO:0007669"/>
    <property type="project" value="InterPro"/>
</dbReference>
<dbReference type="Pfam" id="PF12698">
    <property type="entry name" value="ABC2_membrane_3"/>
    <property type="match status" value="1"/>
</dbReference>
<dbReference type="AlphaFoldDB" id="A0A6L5A259"/>
<organism evidence="8 10">
    <name type="scientific">Pediococcus pentosaceus</name>
    <dbReference type="NCBI Taxonomy" id="1255"/>
    <lineage>
        <taxon>Bacteria</taxon>
        <taxon>Bacillati</taxon>
        <taxon>Bacillota</taxon>
        <taxon>Bacilli</taxon>
        <taxon>Lactobacillales</taxon>
        <taxon>Lactobacillaceae</taxon>
        <taxon>Pediococcus</taxon>
    </lineage>
</organism>
<evidence type="ECO:0000256" key="5">
    <source>
        <dbReference type="SAM" id="Phobius"/>
    </source>
</evidence>
<feature type="transmembrane region" description="Helical" evidence="5">
    <location>
        <begin position="393"/>
        <end position="412"/>
    </location>
</feature>
<accession>A0A6L5A259</accession>
<comment type="caution">
    <text evidence="8">The sequence shown here is derived from an EMBL/GenBank/DDBJ whole genome shotgun (WGS) entry which is preliminary data.</text>
</comment>
<evidence type="ECO:0000256" key="4">
    <source>
        <dbReference type="ARBA" id="ARBA00023136"/>
    </source>
</evidence>
<name>A0A6L5A259_PEDPE</name>
<dbReference type="Gene3D" id="3.40.1710.10">
    <property type="entry name" value="abc type-2 transporter like domain"/>
    <property type="match status" value="1"/>
</dbReference>
<evidence type="ECO:0000256" key="1">
    <source>
        <dbReference type="ARBA" id="ARBA00004141"/>
    </source>
</evidence>
<feature type="transmembrane region" description="Helical" evidence="5">
    <location>
        <begin position="233"/>
        <end position="255"/>
    </location>
</feature>
<gene>
    <name evidence="7" type="ORF">GBO79_03095</name>
    <name evidence="8" type="ORF">ITQ97_04985</name>
</gene>
<feature type="transmembrane region" description="Helical" evidence="5">
    <location>
        <begin position="276"/>
        <end position="296"/>
    </location>
</feature>
<dbReference type="Proteomes" id="UP000743107">
    <property type="component" value="Unassembled WGS sequence"/>
</dbReference>
<evidence type="ECO:0000313" key="9">
    <source>
        <dbReference type="Proteomes" id="UP000472573"/>
    </source>
</evidence>
<dbReference type="EMBL" id="WENB01000002">
    <property type="protein sequence ID" value="KAF0413875.1"/>
    <property type="molecule type" value="Genomic_DNA"/>
</dbReference>
<dbReference type="GO" id="GO:0016020">
    <property type="term" value="C:membrane"/>
    <property type="evidence" value="ECO:0007669"/>
    <property type="project" value="UniProtKB-SubCell"/>
</dbReference>
<feature type="domain" description="ABC-2 type transporter transmembrane" evidence="6">
    <location>
        <begin position="14"/>
        <end position="412"/>
    </location>
</feature>
<feature type="transmembrane region" description="Helical" evidence="5">
    <location>
        <begin position="336"/>
        <end position="356"/>
    </location>
</feature>
<evidence type="ECO:0000256" key="2">
    <source>
        <dbReference type="ARBA" id="ARBA00022692"/>
    </source>
</evidence>